<sequence length="222" mass="24060">MIQQYLGISPDKLIKAGWETLYMVGFSLIIGSIVGFFIAIVLWLTRKGGLKENPLLYTILNGFINIIRSTPFIILLVCVMPFTKIIVGTRIGTKAAIVPLVIYTAPFLARLLETSLLEVGGGIIEAAQSMGATTFQIIVHFVLPEAFASVILALTTGTIALIGATAMAGYIGGGGIGNIALTYGYQTFNFPLMFATVFILIAFVWIIQSLGNRLSQKRRTHQ</sequence>
<dbReference type="FunFam" id="1.10.3720.10:FF:000002">
    <property type="entry name" value="D-methionine ABC transporter permease MetI"/>
    <property type="match status" value="1"/>
</dbReference>
<keyword evidence="5 8" id="KW-0812">Transmembrane</keyword>
<evidence type="ECO:0000256" key="2">
    <source>
        <dbReference type="ARBA" id="ARBA00007069"/>
    </source>
</evidence>
<dbReference type="SUPFAM" id="SSF161098">
    <property type="entry name" value="MetI-like"/>
    <property type="match status" value="1"/>
</dbReference>
<dbReference type="GO" id="GO:0005886">
    <property type="term" value="C:plasma membrane"/>
    <property type="evidence" value="ECO:0007669"/>
    <property type="project" value="UniProtKB-SubCell"/>
</dbReference>
<protein>
    <submittedName>
        <fullName evidence="10">Methionine ABC transporter permease</fullName>
    </submittedName>
</protein>
<dbReference type="AlphaFoldDB" id="A0A2T3FQH1"/>
<evidence type="ECO:0000256" key="4">
    <source>
        <dbReference type="ARBA" id="ARBA00022475"/>
    </source>
</evidence>
<dbReference type="Proteomes" id="UP000241048">
    <property type="component" value="Unassembled WGS sequence"/>
</dbReference>
<evidence type="ECO:0000256" key="7">
    <source>
        <dbReference type="ARBA" id="ARBA00023136"/>
    </source>
</evidence>
<evidence type="ECO:0000256" key="3">
    <source>
        <dbReference type="ARBA" id="ARBA00022448"/>
    </source>
</evidence>
<feature type="transmembrane region" description="Helical" evidence="8">
    <location>
        <begin position="121"/>
        <end position="143"/>
    </location>
</feature>
<feature type="transmembrane region" description="Helical" evidence="8">
    <location>
        <begin position="150"/>
        <end position="172"/>
    </location>
</feature>
<evidence type="ECO:0000313" key="11">
    <source>
        <dbReference type="Proteomes" id="UP000241048"/>
    </source>
</evidence>
<accession>A0A2T3FQH1</accession>
<keyword evidence="11" id="KW-1185">Reference proteome</keyword>
<dbReference type="RefSeq" id="WP_107000614.1">
    <property type="nucleotide sequence ID" value="NZ_JAQDZI010000012.1"/>
</dbReference>
<comment type="subcellular location">
    <subcellularLocation>
        <location evidence="1 8">Cell membrane</location>
        <topology evidence="1 8">Multi-pass membrane protein</topology>
    </subcellularLocation>
</comment>
<dbReference type="InterPro" id="IPR000515">
    <property type="entry name" value="MetI-like"/>
</dbReference>
<evidence type="ECO:0000256" key="8">
    <source>
        <dbReference type="RuleBase" id="RU363032"/>
    </source>
</evidence>
<reference evidence="10 11" key="1">
    <citation type="submission" date="2018-03" db="EMBL/GenBank/DDBJ databases">
        <title>Lachnoclostridium SNUG30386 gen.nov., sp.nov., isolated from human faeces.</title>
        <authorList>
            <person name="Seo B."/>
            <person name="Jeon K."/>
            <person name="Ko G."/>
        </authorList>
    </citation>
    <scope>NUCLEOTIDE SEQUENCE [LARGE SCALE GENOMIC DNA]</scope>
    <source>
        <strain evidence="10 11">SNUG30386</strain>
    </source>
</reference>
<comment type="caution">
    <text evidence="10">The sequence shown here is derived from an EMBL/GenBank/DDBJ whole genome shotgun (WGS) entry which is preliminary data.</text>
</comment>
<proteinExistence type="inferred from homology"/>
<dbReference type="InterPro" id="IPR035906">
    <property type="entry name" value="MetI-like_sf"/>
</dbReference>
<dbReference type="CDD" id="cd06261">
    <property type="entry name" value="TM_PBP2"/>
    <property type="match status" value="1"/>
</dbReference>
<dbReference type="Gene3D" id="1.10.3720.10">
    <property type="entry name" value="MetI-like"/>
    <property type="match status" value="1"/>
</dbReference>
<evidence type="ECO:0000313" key="10">
    <source>
        <dbReference type="EMBL" id="PST37489.1"/>
    </source>
</evidence>
<keyword evidence="4" id="KW-1003">Cell membrane</keyword>
<dbReference type="PROSITE" id="PS50928">
    <property type="entry name" value="ABC_TM1"/>
    <property type="match status" value="1"/>
</dbReference>
<name>A0A2T3FQH1_9CLOT</name>
<evidence type="ECO:0000256" key="6">
    <source>
        <dbReference type="ARBA" id="ARBA00022989"/>
    </source>
</evidence>
<comment type="similarity">
    <text evidence="2">Belongs to the binding-protein-dependent transport system permease family. CysTW subfamily.</text>
</comment>
<feature type="transmembrane region" description="Helical" evidence="8">
    <location>
        <begin position="91"/>
        <end position="109"/>
    </location>
</feature>
<feature type="transmembrane region" description="Helical" evidence="8">
    <location>
        <begin position="56"/>
        <end position="79"/>
    </location>
</feature>
<organism evidence="10 11">
    <name type="scientific">Clostridium fessum</name>
    <dbReference type="NCBI Taxonomy" id="2126740"/>
    <lineage>
        <taxon>Bacteria</taxon>
        <taxon>Bacillati</taxon>
        <taxon>Bacillota</taxon>
        <taxon>Clostridia</taxon>
        <taxon>Eubacteriales</taxon>
        <taxon>Clostridiaceae</taxon>
        <taxon>Clostridium</taxon>
    </lineage>
</organism>
<dbReference type="PANTHER" id="PTHR30450">
    <property type="entry name" value="ABC TRANSPORTER PERMEASE"/>
    <property type="match status" value="1"/>
</dbReference>
<gene>
    <name evidence="10" type="ORF">C7U56_06145</name>
</gene>
<dbReference type="EMBL" id="PYLO01000002">
    <property type="protein sequence ID" value="PST37489.1"/>
    <property type="molecule type" value="Genomic_DNA"/>
</dbReference>
<keyword evidence="6 8" id="KW-1133">Transmembrane helix</keyword>
<evidence type="ECO:0000256" key="5">
    <source>
        <dbReference type="ARBA" id="ARBA00022692"/>
    </source>
</evidence>
<dbReference type="GO" id="GO:0048473">
    <property type="term" value="P:D-methionine transmembrane transport"/>
    <property type="evidence" value="ECO:0007669"/>
    <property type="project" value="TreeGrafter"/>
</dbReference>
<dbReference type="Pfam" id="PF00528">
    <property type="entry name" value="BPD_transp_1"/>
    <property type="match status" value="1"/>
</dbReference>
<feature type="transmembrane region" description="Helical" evidence="8">
    <location>
        <begin position="192"/>
        <end position="211"/>
    </location>
</feature>
<dbReference type="PANTHER" id="PTHR30450:SF14">
    <property type="entry name" value="TRANSPORTER, PERMEASE PROTEIN, PUTATIVE-RELATED"/>
    <property type="match status" value="1"/>
</dbReference>
<evidence type="ECO:0000259" key="9">
    <source>
        <dbReference type="PROSITE" id="PS50928"/>
    </source>
</evidence>
<keyword evidence="3 8" id="KW-0813">Transport</keyword>
<feature type="transmembrane region" description="Helical" evidence="8">
    <location>
        <begin position="21"/>
        <end position="44"/>
    </location>
</feature>
<feature type="domain" description="ABC transmembrane type-1" evidence="9">
    <location>
        <begin position="17"/>
        <end position="211"/>
    </location>
</feature>
<keyword evidence="7 8" id="KW-0472">Membrane</keyword>
<evidence type="ECO:0000256" key="1">
    <source>
        <dbReference type="ARBA" id="ARBA00004651"/>
    </source>
</evidence>
<dbReference type="InterPro" id="IPR051322">
    <property type="entry name" value="AA_ABC_Transporter_Permease"/>
</dbReference>